<sequence>MGKLHSKHAAVCKLRESPEGDSFAVNASLARKGLEDWMVKQKALGGGNGSLGLQAGCQHRAVCRLSGSRTDFH</sequence>
<gene>
    <name evidence="1" type="primary">NKD1</name>
    <name evidence="1" type="ORF">K3G42_006686</name>
</gene>
<organism evidence="1 2">
    <name type="scientific">Sphaerodactylus townsendi</name>
    <dbReference type="NCBI Taxonomy" id="933632"/>
    <lineage>
        <taxon>Eukaryota</taxon>
        <taxon>Metazoa</taxon>
        <taxon>Chordata</taxon>
        <taxon>Craniata</taxon>
        <taxon>Vertebrata</taxon>
        <taxon>Euteleostomi</taxon>
        <taxon>Lepidosauria</taxon>
        <taxon>Squamata</taxon>
        <taxon>Bifurcata</taxon>
        <taxon>Gekkota</taxon>
        <taxon>Sphaerodactylidae</taxon>
        <taxon>Sphaerodactylus</taxon>
    </lineage>
</organism>
<dbReference type="Proteomes" id="UP000827872">
    <property type="component" value="Linkage Group LG14"/>
</dbReference>
<keyword evidence="2" id="KW-1185">Reference proteome</keyword>
<name>A0ACB8E9S2_9SAUR</name>
<comment type="caution">
    <text evidence="1">The sequence shown here is derived from an EMBL/GenBank/DDBJ whole genome shotgun (WGS) entry which is preliminary data.</text>
</comment>
<evidence type="ECO:0000313" key="1">
    <source>
        <dbReference type="EMBL" id="KAH7989277.1"/>
    </source>
</evidence>
<protein>
    <submittedName>
        <fullName evidence="1">Protein naked cuticle 1</fullName>
    </submittedName>
</protein>
<dbReference type="EMBL" id="CM037627">
    <property type="protein sequence ID" value="KAH7989277.1"/>
    <property type="molecule type" value="Genomic_DNA"/>
</dbReference>
<proteinExistence type="predicted"/>
<accession>A0ACB8E9S2</accession>
<evidence type="ECO:0000313" key="2">
    <source>
        <dbReference type="Proteomes" id="UP000827872"/>
    </source>
</evidence>
<reference evidence="1" key="1">
    <citation type="submission" date="2021-08" db="EMBL/GenBank/DDBJ databases">
        <title>The first chromosome-level gecko genome reveals the dynamic sex chromosomes of Neotropical dwarf geckos (Sphaerodactylidae: Sphaerodactylus).</title>
        <authorList>
            <person name="Pinto B.J."/>
            <person name="Keating S.E."/>
            <person name="Gamble T."/>
        </authorList>
    </citation>
    <scope>NUCLEOTIDE SEQUENCE</scope>
    <source>
        <strain evidence="1">TG3544</strain>
    </source>
</reference>